<dbReference type="PANTHER" id="PTHR47326:SF1">
    <property type="entry name" value="HTH PSQ-TYPE DOMAIN-CONTAINING PROTEIN"/>
    <property type="match status" value="1"/>
</dbReference>
<accession>A0A4Y2KK95</accession>
<evidence type="ECO:0008006" key="3">
    <source>
        <dbReference type="Google" id="ProtNLM"/>
    </source>
</evidence>
<dbReference type="PANTHER" id="PTHR47326">
    <property type="entry name" value="TRANSPOSABLE ELEMENT TC3 TRANSPOSASE-LIKE PROTEIN"/>
    <property type="match status" value="1"/>
</dbReference>
<dbReference type="EMBL" id="BGPR01004732">
    <property type="protein sequence ID" value="GBN02791.1"/>
    <property type="molecule type" value="Genomic_DNA"/>
</dbReference>
<protein>
    <recommendedName>
        <fullName evidence="3">Tc1-like transposase DDE domain-containing protein</fullName>
    </recommendedName>
</protein>
<organism evidence="1 2">
    <name type="scientific">Araneus ventricosus</name>
    <name type="common">Orbweaver spider</name>
    <name type="synonym">Epeira ventricosa</name>
    <dbReference type="NCBI Taxonomy" id="182803"/>
    <lineage>
        <taxon>Eukaryota</taxon>
        <taxon>Metazoa</taxon>
        <taxon>Ecdysozoa</taxon>
        <taxon>Arthropoda</taxon>
        <taxon>Chelicerata</taxon>
        <taxon>Arachnida</taxon>
        <taxon>Araneae</taxon>
        <taxon>Araneomorphae</taxon>
        <taxon>Entelegynae</taxon>
        <taxon>Araneoidea</taxon>
        <taxon>Araneidae</taxon>
        <taxon>Araneus</taxon>
    </lineage>
</organism>
<dbReference type="GO" id="GO:0003676">
    <property type="term" value="F:nucleic acid binding"/>
    <property type="evidence" value="ECO:0007669"/>
    <property type="project" value="InterPro"/>
</dbReference>
<name>A0A4Y2KK95_ARAVE</name>
<dbReference type="Proteomes" id="UP000499080">
    <property type="component" value="Unassembled WGS sequence"/>
</dbReference>
<gene>
    <name evidence="1" type="ORF">AVEN_20884_1</name>
</gene>
<dbReference type="AlphaFoldDB" id="A0A4Y2KK95"/>
<evidence type="ECO:0000313" key="1">
    <source>
        <dbReference type="EMBL" id="GBN02791.1"/>
    </source>
</evidence>
<dbReference type="InterPro" id="IPR036397">
    <property type="entry name" value="RNaseH_sf"/>
</dbReference>
<proteinExistence type="predicted"/>
<reference evidence="1 2" key="1">
    <citation type="journal article" date="2019" name="Sci. Rep.">
        <title>Orb-weaving spider Araneus ventricosus genome elucidates the spidroin gene catalogue.</title>
        <authorList>
            <person name="Kono N."/>
            <person name="Nakamura H."/>
            <person name="Ohtoshi R."/>
            <person name="Moran D.A.P."/>
            <person name="Shinohara A."/>
            <person name="Yoshida Y."/>
            <person name="Fujiwara M."/>
            <person name="Mori M."/>
            <person name="Tomita M."/>
            <person name="Arakawa K."/>
        </authorList>
    </citation>
    <scope>NUCLEOTIDE SEQUENCE [LARGE SCALE GENOMIC DNA]</scope>
</reference>
<keyword evidence="2" id="KW-1185">Reference proteome</keyword>
<dbReference type="Gene3D" id="3.30.420.10">
    <property type="entry name" value="Ribonuclease H-like superfamily/Ribonuclease H"/>
    <property type="match status" value="1"/>
</dbReference>
<dbReference type="OrthoDB" id="6764275at2759"/>
<comment type="caution">
    <text evidence="1">The sequence shown here is derived from an EMBL/GenBank/DDBJ whole genome shotgun (WGS) entry which is preliminary data.</text>
</comment>
<sequence>MLEIGPLTQIKEDLSNCVFQQDGAPAHWATEVLRFLNTELPRSWVGHSGPDDLILHSWPSRSPDMTPCDFFLREILNFEDSHCLDIVTGSGSPNYMEINKPENSCIH</sequence>
<evidence type="ECO:0000313" key="2">
    <source>
        <dbReference type="Proteomes" id="UP000499080"/>
    </source>
</evidence>